<dbReference type="AlphaFoldDB" id="A0AA42TRP7"/>
<protein>
    <submittedName>
        <fullName evidence="1">Uncharacterized protein</fullName>
    </submittedName>
</protein>
<evidence type="ECO:0000313" key="1">
    <source>
        <dbReference type="EMBL" id="MDH1321629.1"/>
    </source>
</evidence>
<dbReference type="RefSeq" id="WP_280030612.1">
    <property type="nucleotide sequence ID" value="NZ_JAOCAP010000069.1"/>
</dbReference>
<dbReference type="Proteomes" id="UP001158416">
    <property type="component" value="Unassembled WGS sequence"/>
</dbReference>
<name>A0AA42TRP7_9ENTR</name>
<reference evidence="1" key="1">
    <citation type="submission" date="2022-09" db="EMBL/GenBank/DDBJ databases">
        <title>Intensive care unit water sources are persistently colonized with multi-drug resistant bacteria and are the site of extensive horizontal gene transfer of antibiotic resistance genes.</title>
        <authorList>
            <person name="Diorio-Toth L."/>
        </authorList>
    </citation>
    <scope>NUCLEOTIDE SEQUENCE</scope>
    <source>
        <strain evidence="1">GD03936</strain>
    </source>
</reference>
<gene>
    <name evidence="1" type="ORF">N5C39_25200</name>
</gene>
<feature type="non-terminal residue" evidence="1">
    <location>
        <position position="1"/>
    </location>
</feature>
<sequence length="70" mass="7846">GNKVTDRRGCLKLAVIAATRSLPHLDGIHKALLIPFDFFQDRQSLAPSLAVSAQCFYWHSFDKECNAVAW</sequence>
<proteinExistence type="predicted"/>
<accession>A0AA42TRP7</accession>
<organism evidence="1 2">
    <name type="scientific">Enterobacter bugandensis</name>
    <dbReference type="NCBI Taxonomy" id="881260"/>
    <lineage>
        <taxon>Bacteria</taxon>
        <taxon>Pseudomonadati</taxon>
        <taxon>Pseudomonadota</taxon>
        <taxon>Gammaproteobacteria</taxon>
        <taxon>Enterobacterales</taxon>
        <taxon>Enterobacteriaceae</taxon>
        <taxon>Enterobacter</taxon>
    </lineage>
</organism>
<evidence type="ECO:0000313" key="2">
    <source>
        <dbReference type="Proteomes" id="UP001158416"/>
    </source>
</evidence>
<comment type="caution">
    <text evidence="1">The sequence shown here is derived from an EMBL/GenBank/DDBJ whole genome shotgun (WGS) entry which is preliminary data.</text>
</comment>
<dbReference type="EMBL" id="JAOCAP010000069">
    <property type="protein sequence ID" value="MDH1321629.1"/>
    <property type="molecule type" value="Genomic_DNA"/>
</dbReference>